<dbReference type="GO" id="GO:0006325">
    <property type="term" value="P:chromatin organization"/>
    <property type="evidence" value="ECO:0007669"/>
    <property type="project" value="TreeGrafter"/>
</dbReference>
<keyword evidence="4" id="KW-1185">Reference proteome</keyword>
<evidence type="ECO:0000313" key="3">
    <source>
        <dbReference type="EMBL" id="VEL24840.1"/>
    </source>
</evidence>
<name>A0A3S5CIS2_9PLAT</name>
<feature type="domain" description="FAM50A/XAP5 C-terminal" evidence="2">
    <location>
        <begin position="224"/>
        <end position="276"/>
    </location>
</feature>
<evidence type="ECO:0000256" key="1">
    <source>
        <dbReference type="SAM" id="MobiDB-lite"/>
    </source>
</evidence>
<gene>
    <name evidence="3" type="ORF">PXEA_LOCUS18280</name>
</gene>
<dbReference type="PANTHER" id="PTHR12722:SF0">
    <property type="entry name" value="PROTEIN FAM50A"/>
    <property type="match status" value="1"/>
</dbReference>
<dbReference type="Pfam" id="PF04921">
    <property type="entry name" value="XAP5"/>
    <property type="match status" value="1"/>
</dbReference>
<protein>
    <recommendedName>
        <fullName evidence="2">FAM50A/XAP5 C-terminal domain-containing protein</fullName>
    </recommendedName>
</protein>
<proteinExistence type="predicted"/>
<feature type="non-terminal residue" evidence="3">
    <location>
        <position position="1"/>
    </location>
</feature>
<evidence type="ECO:0000259" key="2">
    <source>
        <dbReference type="Pfam" id="PF04921"/>
    </source>
</evidence>
<dbReference type="PANTHER" id="PTHR12722">
    <property type="entry name" value="XAP-5 PROTEIN-RELATED"/>
    <property type="match status" value="1"/>
</dbReference>
<dbReference type="Proteomes" id="UP000784294">
    <property type="component" value="Unassembled WGS sequence"/>
</dbReference>
<dbReference type="AlphaFoldDB" id="A0A3S5CIS2"/>
<feature type="region of interest" description="Disordered" evidence="1">
    <location>
        <begin position="100"/>
        <end position="123"/>
    </location>
</feature>
<organism evidence="3 4">
    <name type="scientific">Protopolystoma xenopodis</name>
    <dbReference type="NCBI Taxonomy" id="117903"/>
    <lineage>
        <taxon>Eukaryota</taxon>
        <taxon>Metazoa</taxon>
        <taxon>Spiralia</taxon>
        <taxon>Lophotrochozoa</taxon>
        <taxon>Platyhelminthes</taxon>
        <taxon>Monogenea</taxon>
        <taxon>Polyopisthocotylea</taxon>
        <taxon>Polystomatidea</taxon>
        <taxon>Polystomatidae</taxon>
        <taxon>Protopolystoma</taxon>
    </lineage>
</organism>
<reference evidence="3" key="1">
    <citation type="submission" date="2018-11" db="EMBL/GenBank/DDBJ databases">
        <authorList>
            <consortium name="Pathogen Informatics"/>
        </authorList>
    </citation>
    <scope>NUCLEOTIDE SEQUENCE</scope>
</reference>
<dbReference type="InterPro" id="IPR048337">
    <property type="entry name" value="FAM50A/XAP5_C"/>
</dbReference>
<sequence>MFALVLAMFKGAAKEAQRAAMLMKQREKERQDIEFQKKRLETELRVGEITDKFAVHYDAIEHQLKTETRLFKIGLVTLDEMKARQQAFLTMREKEIAAGKLHDSKLKEGSGDRKAKSQGPAQFFEGPVSFALDDESMSENEGCESPKLTPDSSKSKAKLISSQPSSGSDDQENYDQIAKRRRLGKNPLVDTSFLPDIDRDEEERQLREQLREEWVAKQASIKEEEISITYSYWDGSGHRKVVKMKKGHSIHLFLHRCLEQLRKDFNELKSATADQL</sequence>
<feature type="region of interest" description="Disordered" evidence="1">
    <location>
        <begin position="135"/>
        <end position="174"/>
    </location>
</feature>
<feature type="compositionally biased region" description="Basic and acidic residues" evidence="1">
    <location>
        <begin position="100"/>
        <end position="115"/>
    </location>
</feature>
<comment type="caution">
    <text evidence="3">The sequence shown here is derived from an EMBL/GenBank/DDBJ whole genome shotgun (WGS) entry which is preliminary data.</text>
</comment>
<evidence type="ECO:0000313" key="4">
    <source>
        <dbReference type="Proteomes" id="UP000784294"/>
    </source>
</evidence>
<accession>A0A3S5CIS2</accession>
<dbReference type="InterPro" id="IPR007005">
    <property type="entry name" value="XAP5"/>
</dbReference>
<dbReference type="GO" id="GO:0005634">
    <property type="term" value="C:nucleus"/>
    <property type="evidence" value="ECO:0007669"/>
    <property type="project" value="InterPro"/>
</dbReference>
<dbReference type="OrthoDB" id="1562195at2759"/>
<dbReference type="EMBL" id="CAAALY010070003">
    <property type="protein sequence ID" value="VEL24840.1"/>
    <property type="molecule type" value="Genomic_DNA"/>
</dbReference>